<dbReference type="PANTHER" id="PTHR34227">
    <property type="entry name" value="CHAPERONE PROTEIN YCDY"/>
    <property type="match status" value="1"/>
</dbReference>
<dbReference type="AlphaFoldDB" id="A0A9X2HC00"/>
<keyword evidence="1" id="KW-0143">Chaperone</keyword>
<dbReference type="EMBL" id="JALHBS010000018">
    <property type="protein sequence ID" value="MCP3054164.1"/>
    <property type="molecule type" value="Genomic_DNA"/>
</dbReference>
<organism evidence="2 3">
    <name type="scientific">Aurantimonas marianensis</name>
    <dbReference type="NCBI Taxonomy" id="2920428"/>
    <lineage>
        <taxon>Bacteria</taxon>
        <taxon>Pseudomonadati</taxon>
        <taxon>Pseudomonadota</taxon>
        <taxon>Alphaproteobacteria</taxon>
        <taxon>Hyphomicrobiales</taxon>
        <taxon>Aurantimonadaceae</taxon>
        <taxon>Aurantimonas</taxon>
    </lineage>
</organism>
<dbReference type="Proteomes" id="UP001155220">
    <property type="component" value="Unassembled WGS sequence"/>
</dbReference>
<gene>
    <name evidence="2" type="ORF">MJ956_03245</name>
</gene>
<dbReference type="SUPFAM" id="SSF89155">
    <property type="entry name" value="TorD-like"/>
    <property type="match status" value="1"/>
</dbReference>
<evidence type="ECO:0000313" key="3">
    <source>
        <dbReference type="Proteomes" id="UP001155220"/>
    </source>
</evidence>
<dbReference type="Gene3D" id="1.10.3480.10">
    <property type="entry name" value="TorD-like"/>
    <property type="match status" value="1"/>
</dbReference>
<evidence type="ECO:0000313" key="2">
    <source>
        <dbReference type="EMBL" id="MCP3054164.1"/>
    </source>
</evidence>
<dbReference type="PANTHER" id="PTHR34227:SF1">
    <property type="entry name" value="DIMETHYL SULFOXIDE REDUCTASE CHAPERONE-RELATED"/>
    <property type="match status" value="1"/>
</dbReference>
<keyword evidence="3" id="KW-1185">Reference proteome</keyword>
<evidence type="ECO:0000256" key="1">
    <source>
        <dbReference type="ARBA" id="ARBA00023186"/>
    </source>
</evidence>
<dbReference type="Pfam" id="PF02613">
    <property type="entry name" value="Nitrate_red_del"/>
    <property type="match status" value="1"/>
</dbReference>
<dbReference type="InterPro" id="IPR020945">
    <property type="entry name" value="DMSO/NO3_reduct_chaperone"/>
</dbReference>
<reference evidence="2" key="1">
    <citation type="submission" date="2022-03" db="EMBL/GenBank/DDBJ databases">
        <title>Aurantimonas Liuensis sp. Nov., isolated from the hadal seawater of the Mariana Trench.</title>
        <authorList>
            <person name="Liu R."/>
        </authorList>
    </citation>
    <scope>NUCLEOTIDE SEQUENCE</scope>
    <source>
        <strain evidence="2">LRZ36</strain>
    </source>
</reference>
<dbReference type="InterPro" id="IPR050289">
    <property type="entry name" value="TorD/DmsD_chaperones"/>
</dbReference>
<name>A0A9X2HC00_9HYPH</name>
<accession>A0A9X2HC00</accession>
<dbReference type="RefSeq" id="WP_253963045.1">
    <property type="nucleotide sequence ID" value="NZ_JALHBS010000018.1"/>
</dbReference>
<proteinExistence type="predicted"/>
<sequence>MASILPQVHPLAGWEAWLPPEKPDPGVWKRRLFVFSLMQIALPNPGFAGLVARGRIRLSQENVAISRGLPEPEQLRVNLYRLLARLLALSPDRELLDTLGTLSGDHTDLGTAIGDLAATARALTLVEAREEYHDLFIGVGRGELVPFGSYYLTGFLNEKPLARLRDDMAPLGIARSPGAKEPEDHIGALMDMMAGLIDGSFGPRQPLQTQKAFFKKHIGSWAGHFFADLEKAPSARLYRPVGAIGRHFLEIEEAGFDM</sequence>
<dbReference type="InterPro" id="IPR036411">
    <property type="entry name" value="TorD-like_sf"/>
</dbReference>
<comment type="caution">
    <text evidence="2">The sequence shown here is derived from an EMBL/GenBank/DDBJ whole genome shotgun (WGS) entry which is preliminary data.</text>
</comment>
<protein>
    <submittedName>
        <fullName evidence="2">Molecular chaperone TorD family protein</fullName>
    </submittedName>
</protein>